<keyword evidence="4" id="KW-0597">Phosphoprotein</keyword>
<dbReference type="PRINTS" id="PR00344">
    <property type="entry name" value="BCTRLSENSOR"/>
</dbReference>
<dbReference type="EMBL" id="JBHTCG010000007">
    <property type="protein sequence ID" value="MFC7383077.1"/>
    <property type="molecule type" value="Genomic_DNA"/>
</dbReference>
<dbReference type="Gene3D" id="3.30.565.10">
    <property type="entry name" value="Histidine kinase-like ATPase, C-terminal domain"/>
    <property type="match status" value="1"/>
</dbReference>
<feature type="region of interest" description="Disordered" evidence="11">
    <location>
        <begin position="379"/>
        <end position="398"/>
    </location>
</feature>
<dbReference type="Pfam" id="PF00512">
    <property type="entry name" value="HisKA"/>
    <property type="match status" value="1"/>
</dbReference>
<gene>
    <name evidence="16" type="ORF">ACFQSB_12725</name>
</gene>
<evidence type="ECO:0000256" key="1">
    <source>
        <dbReference type="ARBA" id="ARBA00000085"/>
    </source>
</evidence>
<dbReference type="InterPro" id="IPR003660">
    <property type="entry name" value="HAMP_dom"/>
</dbReference>
<evidence type="ECO:0000313" key="16">
    <source>
        <dbReference type="EMBL" id="MFC7383077.1"/>
    </source>
</evidence>
<dbReference type="SMART" id="SM00388">
    <property type="entry name" value="HisKA"/>
    <property type="match status" value="1"/>
</dbReference>
<dbReference type="InterPro" id="IPR050428">
    <property type="entry name" value="TCS_sensor_his_kinase"/>
</dbReference>
<feature type="compositionally biased region" description="Low complexity" evidence="11">
    <location>
        <begin position="431"/>
        <end position="440"/>
    </location>
</feature>
<keyword evidence="17" id="KW-1185">Reference proteome</keyword>
<evidence type="ECO:0000256" key="5">
    <source>
        <dbReference type="ARBA" id="ARBA00022679"/>
    </source>
</evidence>
<keyword evidence="9" id="KW-0902">Two-component regulatory system</keyword>
<comment type="caution">
    <text evidence="16">The sequence shown here is derived from an EMBL/GenBank/DDBJ whole genome shotgun (WGS) entry which is preliminary data.</text>
</comment>
<feature type="domain" description="HAMP" evidence="15">
    <location>
        <begin position="184"/>
        <end position="237"/>
    </location>
</feature>
<dbReference type="SUPFAM" id="SSF158472">
    <property type="entry name" value="HAMP domain-like"/>
    <property type="match status" value="1"/>
</dbReference>
<dbReference type="GO" id="GO:0016301">
    <property type="term" value="F:kinase activity"/>
    <property type="evidence" value="ECO:0007669"/>
    <property type="project" value="UniProtKB-KW"/>
</dbReference>
<evidence type="ECO:0000256" key="7">
    <source>
        <dbReference type="ARBA" id="ARBA00022777"/>
    </source>
</evidence>
<dbReference type="Pfam" id="PF02518">
    <property type="entry name" value="HATPase_c"/>
    <property type="match status" value="1"/>
</dbReference>
<dbReference type="RefSeq" id="WP_380826484.1">
    <property type="nucleotide sequence ID" value="NZ_JBHTCG010000007.1"/>
</dbReference>
<dbReference type="Gene3D" id="6.10.340.10">
    <property type="match status" value="1"/>
</dbReference>
<dbReference type="Proteomes" id="UP001596496">
    <property type="component" value="Unassembled WGS sequence"/>
</dbReference>
<dbReference type="CDD" id="cd00075">
    <property type="entry name" value="HATPase"/>
    <property type="match status" value="1"/>
</dbReference>
<keyword evidence="8 12" id="KW-1133">Transmembrane helix</keyword>
<reference evidence="17" key="1">
    <citation type="journal article" date="2019" name="Int. J. Syst. Evol. Microbiol.">
        <title>The Global Catalogue of Microorganisms (GCM) 10K type strain sequencing project: providing services to taxonomists for standard genome sequencing and annotation.</title>
        <authorList>
            <consortium name="The Broad Institute Genomics Platform"/>
            <consortium name="The Broad Institute Genome Sequencing Center for Infectious Disease"/>
            <person name="Wu L."/>
            <person name="Ma J."/>
        </authorList>
    </citation>
    <scope>NUCLEOTIDE SEQUENCE [LARGE SCALE GENOMIC DNA]</scope>
    <source>
        <strain evidence="17">CECT 7649</strain>
    </source>
</reference>
<dbReference type="PANTHER" id="PTHR45436:SF5">
    <property type="entry name" value="SENSOR HISTIDINE KINASE TRCS"/>
    <property type="match status" value="1"/>
</dbReference>
<comment type="catalytic activity">
    <reaction evidence="1">
        <text>ATP + protein L-histidine = ADP + protein N-phospho-L-histidine.</text>
        <dbReference type="EC" id="2.7.13.3"/>
    </reaction>
</comment>
<dbReference type="EC" id="2.7.13.3" evidence="3"/>
<keyword evidence="6 12" id="KW-0812">Transmembrane</keyword>
<dbReference type="CDD" id="cd00082">
    <property type="entry name" value="HisKA"/>
    <property type="match status" value="1"/>
</dbReference>
<dbReference type="Pfam" id="PF00672">
    <property type="entry name" value="HAMP"/>
    <property type="match status" value="1"/>
</dbReference>
<sequence>MRKRLVVIFLSCIVLTLFCLEIPAAMMTAQTDTQTMVLDRQSDTERFAHLAQPASATRPMTDITADLDRYQLLYGVRAVLVSRENRIEADTRRGTGLGDDVRDDIETALSGERASSPQLIWPWDVSSLVVAVPIVVDGETVGAAATISPTGHARMETLSWWTLLLMGGLVLLGLARLVMEPMVRWILRPVSQLDQAANAITAGELTRRTDASTGPPELRNLATSFNTMAKTIELLIDKQRAFISYTSHQLRTPLAVLRLQLEGLCEEYSSREARLVETLEEVDRLTGICDGLLALGRAESDTVTTCVEDVGAIATERVLTWEAVAARRCVRLRRTGEPSARAVSSSGMLIHVLDALIENAIKFCGHGTTVTVRVDLEPTAEPADPGGSVERGPCGGGAGAGERGWVVIRVTDDGEGMPPEAITRATDPFWRGPGSESRPGSGLGLAICATLVSRMGGRFELRGAEPSGVDARVRLPLPSGDASS</sequence>
<accession>A0ABW2P3K1</accession>
<feature type="region of interest" description="Disordered" evidence="11">
    <location>
        <begin position="413"/>
        <end position="440"/>
    </location>
</feature>
<feature type="transmembrane region" description="Helical" evidence="12">
    <location>
        <begin position="158"/>
        <end position="179"/>
    </location>
</feature>
<keyword evidence="7 16" id="KW-0418">Kinase</keyword>
<dbReference type="SMART" id="SM00304">
    <property type="entry name" value="HAMP"/>
    <property type="match status" value="1"/>
</dbReference>
<evidence type="ECO:0000256" key="4">
    <source>
        <dbReference type="ARBA" id="ARBA00022553"/>
    </source>
</evidence>
<organism evidence="16 17">
    <name type="scientific">Sphaerisporangium rhizosphaerae</name>
    <dbReference type="NCBI Taxonomy" id="2269375"/>
    <lineage>
        <taxon>Bacteria</taxon>
        <taxon>Bacillati</taxon>
        <taxon>Actinomycetota</taxon>
        <taxon>Actinomycetes</taxon>
        <taxon>Streptosporangiales</taxon>
        <taxon>Streptosporangiaceae</taxon>
        <taxon>Sphaerisporangium</taxon>
    </lineage>
</organism>
<evidence type="ECO:0000256" key="13">
    <source>
        <dbReference type="SAM" id="SignalP"/>
    </source>
</evidence>
<dbReference type="InterPro" id="IPR005467">
    <property type="entry name" value="His_kinase_dom"/>
</dbReference>
<dbReference type="InterPro" id="IPR004358">
    <property type="entry name" value="Sig_transdc_His_kin-like_C"/>
</dbReference>
<evidence type="ECO:0000256" key="11">
    <source>
        <dbReference type="SAM" id="MobiDB-lite"/>
    </source>
</evidence>
<dbReference type="SMART" id="SM00387">
    <property type="entry name" value="HATPase_c"/>
    <property type="match status" value="1"/>
</dbReference>
<evidence type="ECO:0000256" key="9">
    <source>
        <dbReference type="ARBA" id="ARBA00023012"/>
    </source>
</evidence>
<dbReference type="InterPro" id="IPR036890">
    <property type="entry name" value="HATPase_C_sf"/>
</dbReference>
<evidence type="ECO:0000256" key="6">
    <source>
        <dbReference type="ARBA" id="ARBA00022692"/>
    </source>
</evidence>
<dbReference type="PROSITE" id="PS50109">
    <property type="entry name" value="HIS_KIN"/>
    <property type="match status" value="1"/>
</dbReference>
<feature type="domain" description="Histidine kinase" evidence="14">
    <location>
        <begin position="245"/>
        <end position="479"/>
    </location>
</feature>
<dbReference type="CDD" id="cd06225">
    <property type="entry name" value="HAMP"/>
    <property type="match status" value="1"/>
</dbReference>
<evidence type="ECO:0000313" key="17">
    <source>
        <dbReference type="Proteomes" id="UP001596496"/>
    </source>
</evidence>
<dbReference type="Gene3D" id="1.10.287.130">
    <property type="match status" value="1"/>
</dbReference>
<dbReference type="SUPFAM" id="SSF47384">
    <property type="entry name" value="Homodimeric domain of signal transducing histidine kinase"/>
    <property type="match status" value="1"/>
</dbReference>
<evidence type="ECO:0000256" key="2">
    <source>
        <dbReference type="ARBA" id="ARBA00004236"/>
    </source>
</evidence>
<keyword evidence="10 12" id="KW-0472">Membrane</keyword>
<dbReference type="PANTHER" id="PTHR45436">
    <property type="entry name" value="SENSOR HISTIDINE KINASE YKOH"/>
    <property type="match status" value="1"/>
</dbReference>
<evidence type="ECO:0000256" key="12">
    <source>
        <dbReference type="SAM" id="Phobius"/>
    </source>
</evidence>
<evidence type="ECO:0000256" key="3">
    <source>
        <dbReference type="ARBA" id="ARBA00012438"/>
    </source>
</evidence>
<name>A0ABW2P3K1_9ACTN</name>
<evidence type="ECO:0000259" key="14">
    <source>
        <dbReference type="PROSITE" id="PS50109"/>
    </source>
</evidence>
<proteinExistence type="predicted"/>
<evidence type="ECO:0000259" key="15">
    <source>
        <dbReference type="PROSITE" id="PS50885"/>
    </source>
</evidence>
<keyword evidence="13" id="KW-0732">Signal</keyword>
<evidence type="ECO:0000256" key="8">
    <source>
        <dbReference type="ARBA" id="ARBA00022989"/>
    </source>
</evidence>
<dbReference type="InterPro" id="IPR003661">
    <property type="entry name" value="HisK_dim/P_dom"/>
</dbReference>
<dbReference type="SUPFAM" id="SSF55874">
    <property type="entry name" value="ATPase domain of HSP90 chaperone/DNA topoisomerase II/histidine kinase"/>
    <property type="match status" value="1"/>
</dbReference>
<dbReference type="InterPro" id="IPR003594">
    <property type="entry name" value="HATPase_dom"/>
</dbReference>
<protein>
    <recommendedName>
        <fullName evidence="3">histidine kinase</fullName>
        <ecNumber evidence="3">2.7.13.3</ecNumber>
    </recommendedName>
</protein>
<comment type="subcellular location">
    <subcellularLocation>
        <location evidence="2">Cell membrane</location>
    </subcellularLocation>
</comment>
<keyword evidence="5" id="KW-0808">Transferase</keyword>
<feature type="chain" id="PRO_5047147416" description="histidine kinase" evidence="13">
    <location>
        <begin position="25"/>
        <end position="484"/>
    </location>
</feature>
<dbReference type="PROSITE" id="PS50885">
    <property type="entry name" value="HAMP"/>
    <property type="match status" value="1"/>
</dbReference>
<feature type="signal peptide" evidence="13">
    <location>
        <begin position="1"/>
        <end position="24"/>
    </location>
</feature>
<evidence type="ECO:0000256" key="10">
    <source>
        <dbReference type="ARBA" id="ARBA00023136"/>
    </source>
</evidence>
<dbReference type="InterPro" id="IPR036097">
    <property type="entry name" value="HisK_dim/P_sf"/>
</dbReference>